<dbReference type="InterPro" id="IPR004358">
    <property type="entry name" value="Sig_transdc_His_kin-like_C"/>
</dbReference>
<evidence type="ECO:0000259" key="5">
    <source>
        <dbReference type="PROSITE" id="PS50109"/>
    </source>
</evidence>
<evidence type="ECO:0000313" key="6">
    <source>
        <dbReference type="EMBL" id="KKN27992.1"/>
    </source>
</evidence>
<dbReference type="PANTHER" id="PTHR43047">
    <property type="entry name" value="TWO-COMPONENT HISTIDINE PROTEIN KINASE"/>
    <property type="match status" value="1"/>
</dbReference>
<dbReference type="PANTHER" id="PTHR43047:SF72">
    <property type="entry name" value="OSMOSENSING HISTIDINE PROTEIN KINASE SLN1"/>
    <property type="match status" value="1"/>
</dbReference>
<dbReference type="InterPro" id="IPR005467">
    <property type="entry name" value="His_kinase_dom"/>
</dbReference>
<gene>
    <name evidence="6" type="ORF">LCGC14_0858720</name>
</gene>
<dbReference type="InterPro" id="IPR003594">
    <property type="entry name" value="HATPase_dom"/>
</dbReference>
<organism evidence="6">
    <name type="scientific">marine sediment metagenome</name>
    <dbReference type="NCBI Taxonomy" id="412755"/>
    <lineage>
        <taxon>unclassified sequences</taxon>
        <taxon>metagenomes</taxon>
        <taxon>ecological metagenomes</taxon>
    </lineage>
</organism>
<name>A0A0F9PTB7_9ZZZZ</name>
<feature type="non-terminal residue" evidence="6">
    <location>
        <position position="1"/>
    </location>
</feature>
<dbReference type="PROSITE" id="PS50109">
    <property type="entry name" value="HIS_KIN"/>
    <property type="match status" value="1"/>
</dbReference>
<dbReference type="SUPFAM" id="SSF55874">
    <property type="entry name" value="ATPase domain of HSP90 chaperone/DNA topoisomerase II/histidine kinase"/>
    <property type="match status" value="1"/>
</dbReference>
<evidence type="ECO:0000256" key="4">
    <source>
        <dbReference type="ARBA" id="ARBA00022777"/>
    </source>
</evidence>
<comment type="caution">
    <text evidence="6">The sequence shown here is derived from an EMBL/GenBank/DDBJ whole genome shotgun (WGS) entry which is preliminary data.</text>
</comment>
<dbReference type="Pfam" id="PF02518">
    <property type="entry name" value="HATPase_c"/>
    <property type="match status" value="1"/>
</dbReference>
<keyword evidence="3" id="KW-0808">Transferase</keyword>
<evidence type="ECO:0000256" key="1">
    <source>
        <dbReference type="ARBA" id="ARBA00000085"/>
    </source>
</evidence>
<dbReference type="GO" id="GO:0009927">
    <property type="term" value="F:histidine phosphotransfer kinase activity"/>
    <property type="evidence" value="ECO:0007669"/>
    <property type="project" value="TreeGrafter"/>
</dbReference>
<dbReference type="AlphaFoldDB" id="A0A0F9PTB7"/>
<dbReference type="GO" id="GO:0005886">
    <property type="term" value="C:plasma membrane"/>
    <property type="evidence" value="ECO:0007669"/>
    <property type="project" value="TreeGrafter"/>
</dbReference>
<feature type="domain" description="Histidine kinase" evidence="5">
    <location>
        <begin position="1"/>
        <end position="61"/>
    </location>
</feature>
<comment type="catalytic activity">
    <reaction evidence="1">
        <text>ATP + protein L-histidine = ADP + protein N-phospho-L-histidine.</text>
        <dbReference type="EC" id="2.7.13.3"/>
    </reaction>
</comment>
<dbReference type="Gene3D" id="3.30.565.10">
    <property type="entry name" value="Histidine kinase-like ATPase, C-terminal domain"/>
    <property type="match status" value="1"/>
</dbReference>
<dbReference type="PRINTS" id="PR00344">
    <property type="entry name" value="BCTRLSENSOR"/>
</dbReference>
<accession>A0A0F9PTB7</accession>
<dbReference type="InterPro" id="IPR036890">
    <property type="entry name" value="HATPase_C_sf"/>
</dbReference>
<protein>
    <recommendedName>
        <fullName evidence="2">histidine kinase</fullName>
        <ecNumber evidence="2">2.7.13.3</ecNumber>
    </recommendedName>
</protein>
<evidence type="ECO:0000256" key="2">
    <source>
        <dbReference type="ARBA" id="ARBA00012438"/>
    </source>
</evidence>
<sequence length="65" mass="7213">DKKKLFDKFFRSDDAIIKNIKGTGLGLAIAKGIVEQHKGKVWVESTQGKGSTFYFSLPIKRQTAA</sequence>
<reference evidence="6" key="1">
    <citation type="journal article" date="2015" name="Nature">
        <title>Complex archaea that bridge the gap between prokaryotes and eukaryotes.</title>
        <authorList>
            <person name="Spang A."/>
            <person name="Saw J.H."/>
            <person name="Jorgensen S.L."/>
            <person name="Zaremba-Niedzwiedzka K."/>
            <person name="Martijn J."/>
            <person name="Lind A.E."/>
            <person name="van Eijk R."/>
            <person name="Schleper C."/>
            <person name="Guy L."/>
            <person name="Ettema T.J."/>
        </authorList>
    </citation>
    <scope>NUCLEOTIDE SEQUENCE</scope>
</reference>
<dbReference type="EC" id="2.7.13.3" evidence="2"/>
<dbReference type="EMBL" id="LAZR01002598">
    <property type="protein sequence ID" value="KKN27992.1"/>
    <property type="molecule type" value="Genomic_DNA"/>
</dbReference>
<proteinExistence type="predicted"/>
<evidence type="ECO:0000256" key="3">
    <source>
        <dbReference type="ARBA" id="ARBA00022679"/>
    </source>
</evidence>
<dbReference type="GO" id="GO:0000155">
    <property type="term" value="F:phosphorelay sensor kinase activity"/>
    <property type="evidence" value="ECO:0007669"/>
    <property type="project" value="TreeGrafter"/>
</dbReference>
<keyword evidence="4" id="KW-0418">Kinase</keyword>